<dbReference type="SUPFAM" id="SSF51261">
    <property type="entry name" value="Duplicated hybrid motif"/>
    <property type="match status" value="1"/>
</dbReference>
<gene>
    <name evidence="2" type="ORF">S01H1_12278</name>
</gene>
<protein>
    <recommendedName>
        <fullName evidence="3">Peptidase M23 domain-containing protein</fullName>
    </recommendedName>
</protein>
<feature type="transmembrane region" description="Helical" evidence="1">
    <location>
        <begin position="28"/>
        <end position="52"/>
    </location>
</feature>
<evidence type="ECO:0000256" key="1">
    <source>
        <dbReference type="SAM" id="Phobius"/>
    </source>
</evidence>
<keyword evidence="1" id="KW-0812">Transmembrane</keyword>
<evidence type="ECO:0000313" key="2">
    <source>
        <dbReference type="EMBL" id="GAF67591.1"/>
    </source>
</evidence>
<proteinExistence type="predicted"/>
<evidence type="ECO:0008006" key="3">
    <source>
        <dbReference type="Google" id="ProtNLM"/>
    </source>
</evidence>
<name>X0RX59_9ZZZZ</name>
<dbReference type="InterPro" id="IPR011055">
    <property type="entry name" value="Dup_hybrid_motif"/>
</dbReference>
<keyword evidence="1" id="KW-1133">Transmembrane helix</keyword>
<comment type="caution">
    <text evidence="2">The sequence shown here is derived from an EMBL/GenBank/DDBJ whole genome shotgun (WGS) entry which is preliminary data.</text>
</comment>
<reference evidence="2" key="1">
    <citation type="journal article" date="2014" name="Front. Microbiol.">
        <title>High frequency of phylogenetically diverse reductive dehalogenase-homologous genes in deep subseafloor sedimentary metagenomes.</title>
        <authorList>
            <person name="Kawai M."/>
            <person name="Futagami T."/>
            <person name="Toyoda A."/>
            <person name="Takaki Y."/>
            <person name="Nishi S."/>
            <person name="Hori S."/>
            <person name="Arai W."/>
            <person name="Tsubouchi T."/>
            <person name="Morono Y."/>
            <person name="Uchiyama I."/>
            <person name="Ito T."/>
            <person name="Fujiyama A."/>
            <person name="Inagaki F."/>
            <person name="Takami H."/>
        </authorList>
    </citation>
    <scope>NUCLEOTIDE SEQUENCE</scope>
    <source>
        <strain evidence="2">Expedition CK06-06</strain>
    </source>
</reference>
<sequence>MIGKKYHTLVIMPSTPGKKIIKFALPSFCWRIFFVIMAAILFWAGLGTWSLYQHKQITDRSLRLLKESLLAKSQLEDKKQKIEYLNNQLEKIRRQSVYIRNFLGLEPQGKAKGKLGQGGKEVSPQAFSIPPSLPSDPEVNTEQLSFAYSNLLCSLSRQDITQLHTDLDRIIETLESRQKEMEHTPSISPVDPRKSWISSVFGIRISPFTGRKHFHLGIDI</sequence>
<accession>X0RX59</accession>
<keyword evidence="1" id="KW-0472">Membrane</keyword>
<dbReference type="EMBL" id="BARS01006289">
    <property type="protein sequence ID" value="GAF67591.1"/>
    <property type="molecule type" value="Genomic_DNA"/>
</dbReference>
<organism evidence="2">
    <name type="scientific">marine sediment metagenome</name>
    <dbReference type="NCBI Taxonomy" id="412755"/>
    <lineage>
        <taxon>unclassified sequences</taxon>
        <taxon>metagenomes</taxon>
        <taxon>ecological metagenomes</taxon>
    </lineage>
</organism>
<feature type="non-terminal residue" evidence="2">
    <location>
        <position position="220"/>
    </location>
</feature>
<dbReference type="AlphaFoldDB" id="X0RX59"/>